<proteinExistence type="predicted"/>
<evidence type="ECO:0000313" key="3">
    <source>
        <dbReference type="EnsemblPlants" id="OPUNC11G17790.2"/>
    </source>
</evidence>
<reference evidence="3" key="1">
    <citation type="submission" date="2015-04" db="UniProtKB">
        <authorList>
            <consortium name="EnsemblPlants"/>
        </authorList>
    </citation>
    <scope>IDENTIFICATION</scope>
</reference>
<sequence length="224" mass="25744">MLIARVCADGTAADIVLPLQSHRRSHRRRRRRWPLESVDRPVDKDASEVSISEQPNDSPSTLDSTDRLNKSTYDAGSKQGSSKIAEDKTRDDSDDVEGGVSAEAKGKLLKGATSIAASMMLLLNVVWNPQRIPSGSRIHRWMIKKHHINRLCLSKNCKFIDQEYRLELQQQCFNVENYYENFHHYNFNVKMKKYDSDEWNETIYFAEVAKAPALQIQPMGRNVY</sequence>
<feature type="domain" description="DUF3615" evidence="2">
    <location>
        <begin position="152"/>
        <end position="208"/>
    </location>
</feature>
<feature type="compositionally biased region" description="Polar residues" evidence="1">
    <location>
        <begin position="49"/>
        <end position="63"/>
    </location>
</feature>
<keyword evidence="4" id="KW-1185">Reference proteome</keyword>
<feature type="compositionally biased region" description="Polar residues" evidence="1">
    <location>
        <begin position="70"/>
        <end position="82"/>
    </location>
</feature>
<organism evidence="3">
    <name type="scientific">Oryza punctata</name>
    <name type="common">Red rice</name>
    <dbReference type="NCBI Taxonomy" id="4537"/>
    <lineage>
        <taxon>Eukaryota</taxon>
        <taxon>Viridiplantae</taxon>
        <taxon>Streptophyta</taxon>
        <taxon>Embryophyta</taxon>
        <taxon>Tracheophyta</taxon>
        <taxon>Spermatophyta</taxon>
        <taxon>Magnoliopsida</taxon>
        <taxon>Liliopsida</taxon>
        <taxon>Poales</taxon>
        <taxon>Poaceae</taxon>
        <taxon>BOP clade</taxon>
        <taxon>Oryzoideae</taxon>
        <taxon>Oryzeae</taxon>
        <taxon>Oryzinae</taxon>
        <taxon>Oryza</taxon>
    </lineage>
</organism>
<evidence type="ECO:0000256" key="1">
    <source>
        <dbReference type="SAM" id="MobiDB-lite"/>
    </source>
</evidence>
<evidence type="ECO:0000259" key="2">
    <source>
        <dbReference type="Pfam" id="PF12274"/>
    </source>
</evidence>
<dbReference type="Gramene" id="OPUNC11G17790.2">
    <property type="protein sequence ID" value="OPUNC11G17790.2"/>
    <property type="gene ID" value="OPUNC11G17790"/>
</dbReference>
<dbReference type="InterPro" id="IPR022059">
    <property type="entry name" value="DUF3615"/>
</dbReference>
<feature type="compositionally biased region" description="Basic residues" evidence="1">
    <location>
        <begin position="21"/>
        <end position="32"/>
    </location>
</feature>
<dbReference type="AlphaFoldDB" id="A0A0E0MHN6"/>
<evidence type="ECO:0000313" key="4">
    <source>
        <dbReference type="Proteomes" id="UP000026962"/>
    </source>
</evidence>
<feature type="compositionally biased region" description="Basic and acidic residues" evidence="1">
    <location>
        <begin position="33"/>
        <end position="47"/>
    </location>
</feature>
<feature type="region of interest" description="Disordered" evidence="1">
    <location>
        <begin position="21"/>
        <end position="98"/>
    </location>
</feature>
<protein>
    <recommendedName>
        <fullName evidence="2">DUF3615 domain-containing protein</fullName>
    </recommendedName>
</protein>
<dbReference type="Proteomes" id="UP000026962">
    <property type="component" value="Chromosome 11"/>
</dbReference>
<reference evidence="3" key="2">
    <citation type="submission" date="2018-05" db="EMBL/GenBank/DDBJ databases">
        <title>OpunRS2 (Oryza punctata Reference Sequence Version 2).</title>
        <authorList>
            <person name="Zhang J."/>
            <person name="Kudrna D."/>
            <person name="Lee S."/>
            <person name="Talag J."/>
            <person name="Welchert J."/>
            <person name="Wing R.A."/>
        </authorList>
    </citation>
    <scope>NUCLEOTIDE SEQUENCE [LARGE SCALE GENOMIC DNA]</scope>
</reference>
<dbReference type="Pfam" id="PF12274">
    <property type="entry name" value="DUF3615"/>
    <property type="match status" value="1"/>
</dbReference>
<dbReference type="EnsemblPlants" id="OPUNC11G17790.2">
    <property type="protein sequence ID" value="OPUNC11G17790.2"/>
    <property type="gene ID" value="OPUNC11G17790"/>
</dbReference>
<name>A0A0E0MHN6_ORYPU</name>
<accession>A0A0E0MHN6</accession>